<evidence type="ECO:0000313" key="3">
    <source>
        <dbReference type="EMBL" id="OBY33439.1"/>
    </source>
</evidence>
<evidence type="ECO:0000256" key="1">
    <source>
        <dbReference type="ARBA" id="ARBA00005947"/>
    </source>
</evidence>
<evidence type="ECO:0000313" key="4">
    <source>
        <dbReference type="Proteomes" id="UP000092668"/>
    </source>
</evidence>
<dbReference type="GO" id="GO:0004407">
    <property type="term" value="F:histone deacetylase activity"/>
    <property type="evidence" value="ECO:0007669"/>
    <property type="project" value="TreeGrafter"/>
</dbReference>
<reference evidence="3 4" key="1">
    <citation type="submission" date="2015-06" db="EMBL/GenBank/DDBJ databases">
        <title>Genome sequence of Mycobacterium kumamotonense strain Roo.</title>
        <authorList>
            <person name="Greninger A.L."/>
            <person name="Cunningham G."/>
            <person name="Miller S."/>
        </authorList>
    </citation>
    <scope>NUCLEOTIDE SEQUENCE [LARGE SCALE GENOMIC DNA]</scope>
    <source>
        <strain evidence="3 4">Roo</strain>
    </source>
</reference>
<feature type="domain" description="Histone deacetylase" evidence="2">
    <location>
        <begin position="25"/>
        <end position="280"/>
    </location>
</feature>
<dbReference type="OrthoDB" id="9808367at2"/>
<dbReference type="Gene3D" id="3.40.800.20">
    <property type="entry name" value="Histone deacetylase domain"/>
    <property type="match status" value="1"/>
</dbReference>
<evidence type="ECO:0000259" key="2">
    <source>
        <dbReference type="Pfam" id="PF00850"/>
    </source>
</evidence>
<dbReference type="InterPro" id="IPR023696">
    <property type="entry name" value="Ureohydrolase_dom_sf"/>
</dbReference>
<dbReference type="InterPro" id="IPR037138">
    <property type="entry name" value="His_deacetylse_dom_sf"/>
</dbReference>
<dbReference type="Pfam" id="PF00850">
    <property type="entry name" value="Hist_deacetyl"/>
    <property type="match status" value="1"/>
</dbReference>
<dbReference type="SUPFAM" id="SSF52768">
    <property type="entry name" value="Arginase/deacetylase"/>
    <property type="match status" value="1"/>
</dbReference>
<dbReference type="PATRIC" id="fig|354243.3.peg.69"/>
<proteinExistence type="inferred from homology"/>
<organism evidence="3 4">
    <name type="scientific">Mycolicibacter kumamotonensis</name>
    <dbReference type="NCBI Taxonomy" id="354243"/>
    <lineage>
        <taxon>Bacteria</taxon>
        <taxon>Bacillati</taxon>
        <taxon>Actinomycetota</taxon>
        <taxon>Actinomycetes</taxon>
        <taxon>Mycobacteriales</taxon>
        <taxon>Mycobacteriaceae</taxon>
        <taxon>Mycolicibacter</taxon>
    </lineage>
</organism>
<comment type="caution">
    <text evidence="3">The sequence shown here is derived from an EMBL/GenBank/DDBJ whole genome shotgun (WGS) entry which is preliminary data.</text>
</comment>
<dbReference type="RefSeq" id="WP_065286701.1">
    <property type="nucleotide sequence ID" value="NZ_LFOE01000001.1"/>
</dbReference>
<dbReference type="GO" id="GO:0040029">
    <property type="term" value="P:epigenetic regulation of gene expression"/>
    <property type="evidence" value="ECO:0007669"/>
    <property type="project" value="TreeGrafter"/>
</dbReference>
<comment type="similarity">
    <text evidence="1">Belongs to the histone deacetylase family.</text>
</comment>
<gene>
    <name evidence="3" type="ORF">ACT18_00335</name>
</gene>
<dbReference type="PANTHER" id="PTHR10625">
    <property type="entry name" value="HISTONE DEACETYLASE HDAC1-RELATED"/>
    <property type="match status" value="1"/>
</dbReference>
<sequence length="302" mass="32617">MKVFYSPAYTLSKHDFDTTRKAGWIADSLTHNRISGVELVEPQLLAEADILRVHEANYVDAVRTGEPRSFAESQGFEWDAGLWEMTLVTNGGVLDAARAALDDGVAGSLSSGLHHAKPGYGEGFCTFNGLAIAARTLRDEGAVSRVLILDLDAHCGGGTVRCIANDRGIVHADVSVSSYDGYNAGRRTNAFLAESSNADSYLPNIQYALAWAQEHGPFDLCLYNAGMDPYEGCTVGGLVGIDMQMLAEREQLVFDWCLQQDIPVAFVLAGGYVGSELSELTLVGLHRLTISAARRNARQTQP</sequence>
<accession>A0A1B8SL13</accession>
<dbReference type="AlphaFoldDB" id="A0A1B8SL13"/>
<dbReference type="PRINTS" id="PR01270">
    <property type="entry name" value="HDASUPER"/>
</dbReference>
<dbReference type="Proteomes" id="UP000092668">
    <property type="component" value="Unassembled WGS sequence"/>
</dbReference>
<dbReference type="PANTHER" id="PTHR10625:SF19">
    <property type="entry name" value="HISTONE DEACETYLASE 12"/>
    <property type="match status" value="1"/>
</dbReference>
<dbReference type="EMBL" id="LFOE01000001">
    <property type="protein sequence ID" value="OBY33439.1"/>
    <property type="molecule type" value="Genomic_DNA"/>
</dbReference>
<name>A0A1B8SL13_9MYCO</name>
<protein>
    <recommendedName>
        <fullName evidence="2">Histone deacetylase domain-containing protein</fullName>
    </recommendedName>
</protein>
<keyword evidence="4" id="KW-1185">Reference proteome</keyword>
<dbReference type="InterPro" id="IPR023801">
    <property type="entry name" value="His_deacetylse_dom"/>
</dbReference>
<dbReference type="InterPro" id="IPR000286">
    <property type="entry name" value="HDACs"/>
</dbReference>